<dbReference type="PANTHER" id="PTHR47245">
    <property type="entry name" value="PEPTIDYLPROLYL ISOMERASE"/>
    <property type="match status" value="1"/>
</dbReference>
<dbReference type="InterPro" id="IPR046357">
    <property type="entry name" value="PPIase_dom_sf"/>
</dbReference>
<protein>
    <recommendedName>
        <fullName evidence="3">peptidylprolyl isomerase</fullName>
        <ecNumber evidence="3">5.2.1.8</ecNumber>
    </recommendedName>
</protein>
<dbReference type="SUPFAM" id="SSF54534">
    <property type="entry name" value="FKBP-like"/>
    <property type="match status" value="1"/>
</dbReference>
<gene>
    <name evidence="7" type="ORF">B0682_08225</name>
</gene>
<dbReference type="GO" id="GO:0003755">
    <property type="term" value="F:peptidyl-prolyl cis-trans isomerase activity"/>
    <property type="evidence" value="ECO:0007669"/>
    <property type="project" value="UniProtKB-KW"/>
</dbReference>
<comment type="caution">
    <text evidence="7">The sequence shown here is derived from an EMBL/GenBank/DDBJ whole genome shotgun (WGS) entry which is preliminary data.</text>
</comment>
<dbReference type="Gene3D" id="3.10.50.40">
    <property type="match status" value="1"/>
</dbReference>
<dbReference type="Proteomes" id="UP000191094">
    <property type="component" value="Unassembled WGS sequence"/>
</dbReference>
<dbReference type="Pfam" id="PF00639">
    <property type="entry name" value="Rotamase"/>
    <property type="match status" value="1"/>
</dbReference>
<dbReference type="AlphaFoldDB" id="A0A1T0CBK2"/>
<comment type="catalytic activity">
    <reaction evidence="1">
        <text>[protein]-peptidylproline (omega=180) = [protein]-peptidylproline (omega=0)</text>
        <dbReference type="Rhea" id="RHEA:16237"/>
        <dbReference type="Rhea" id="RHEA-COMP:10747"/>
        <dbReference type="Rhea" id="RHEA-COMP:10748"/>
        <dbReference type="ChEBI" id="CHEBI:83833"/>
        <dbReference type="ChEBI" id="CHEBI:83834"/>
        <dbReference type="EC" id="5.2.1.8"/>
    </reaction>
</comment>
<dbReference type="InterPro" id="IPR050245">
    <property type="entry name" value="PrsA_foldase"/>
</dbReference>
<keyword evidence="5 7" id="KW-0413">Isomerase</keyword>
<evidence type="ECO:0000256" key="1">
    <source>
        <dbReference type="ARBA" id="ARBA00000971"/>
    </source>
</evidence>
<dbReference type="InterPro" id="IPR000297">
    <property type="entry name" value="PPIase_PpiC"/>
</dbReference>
<comment type="similarity">
    <text evidence="2">Belongs to the PpiC/parvulin rotamase family.</text>
</comment>
<name>A0A1T0CBK2_9GAMM</name>
<dbReference type="EC" id="5.2.1.8" evidence="3"/>
<feature type="domain" description="PpiC" evidence="6">
    <location>
        <begin position="137"/>
        <end position="241"/>
    </location>
</feature>
<dbReference type="STRING" id="90241.B0682_08225"/>
<dbReference type="PANTHER" id="PTHR47245:SF2">
    <property type="entry name" value="PEPTIDYL-PROLYL CIS-TRANS ISOMERASE HP_0175-RELATED"/>
    <property type="match status" value="1"/>
</dbReference>
<dbReference type="InterPro" id="IPR023058">
    <property type="entry name" value="PPIase_PpiC_CS"/>
</dbReference>
<sequence>MPTSDDLKRPHSDKELIDEALAEMKRPKNLIASSRQQIPHITVNGITIDPTAIAQEVQYHPANSQEEALYQSAQALVIRELLHQAVMADDKLGQQAWQKDEELAISALIDKHVQPTIPNEDACRQLYDSNPERYVTPPFITARHILLAAPYDAGEERIELKKQALDIIKQLQHSDNRDADFIELARRHSFCPSKEEGGNLGEIIKGQTVAEFEQVVFALPIGVSVNPIETRYGIHIVEILTKKEGIALSYEQAKPMIANQLMQQSFHHALIDYLFALSKQADIDGIELQMSEENVYRG</sequence>
<evidence type="ECO:0000313" key="8">
    <source>
        <dbReference type="Proteomes" id="UP000191094"/>
    </source>
</evidence>
<dbReference type="EMBL" id="MUYT01000014">
    <property type="protein sequence ID" value="OOS19722.1"/>
    <property type="molecule type" value="Genomic_DNA"/>
</dbReference>
<accession>A0A1T0CBK2</accession>
<keyword evidence="4 5" id="KW-0697">Rotamase</keyword>
<reference evidence="7 8" key="1">
    <citation type="submission" date="2017-02" db="EMBL/GenBank/DDBJ databases">
        <title>Draft genome sequence of Moraxella lincolnii CCUG 9405T type strain.</title>
        <authorList>
            <person name="Salva-Serra F."/>
            <person name="Engstrom-Jakobsson H."/>
            <person name="Thorell K."/>
            <person name="Jaen-Luchoro D."/>
            <person name="Gonzales-Siles L."/>
            <person name="Karlsson R."/>
            <person name="Yazdan S."/>
            <person name="Boulund F."/>
            <person name="Johnning A."/>
            <person name="Engstrand L."/>
            <person name="Kristiansson E."/>
            <person name="Moore E."/>
        </authorList>
    </citation>
    <scope>NUCLEOTIDE SEQUENCE [LARGE SCALE GENOMIC DNA]</scope>
    <source>
        <strain evidence="7 8">CCUG 9405</strain>
    </source>
</reference>
<evidence type="ECO:0000256" key="3">
    <source>
        <dbReference type="ARBA" id="ARBA00013194"/>
    </source>
</evidence>
<evidence type="ECO:0000313" key="7">
    <source>
        <dbReference type="EMBL" id="OOS19722.1"/>
    </source>
</evidence>
<dbReference type="PROSITE" id="PS01096">
    <property type="entry name" value="PPIC_PPIASE_1"/>
    <property type="match status" value="1"/>
</dbReference>
<dbReference type="SUPFAM" id="SSF109998">
    <property type="entry name" value="Triger factor/SurA peptide-binding domain-like"/>
    <property type="match status" value="1"/>
</dbReference>
<dbReference type="InterPro" id="IPR027304">
    <property type="entry name" value="Trigger_fact/SurA_dom_sf"/>
</dbReference>
<dbReference type="PROSITE" id="PS50198">
    <property type="entry name" value="PPIC_PPIASE_2"/>
    <property type="match status" value="1"/>
</dbReference>
<proteinExistence type="inferred from homology"/>
<keyword evidence="8" id="KW-1185">Reference proteome</keyword>
<evidence type="ECO:0000259" key="6">
    <source>
        <dbReference type="PROSITE" id="PS50198"/>
    </source>
</evidence>
<evidence type="ECO:0000256" key="5">
    <source>
        <dbReference type="PROSITE-ProRule" id="PRU00278"/>
    </source>
</evidence>
<evidence type="ECO:0000256" key="2">
    <source>
        <dbReference type="ARBA" id="ARBA00007656"/>
    </source>
</evidence>
<evidence type="ECO:0000256" key="4">
    <source>
        <dbReference type="ARBA" id="ARBA00023110"/>
    </source>
</evidence>
<organism evidence="7 8">
    <name type="scientific">Lwoffella lincolnii</name>
    <dbReference type="NCBI Taxonomy" id="90241"/>
    <lineage>
        <taxon>Bacteria</taxon>
        <taxon>Pseudomonadati</taxon>
        <taxon>Pseudomonadota</taxon>
        <taxon>Gammaproteobacteria</taxon>
        <taxon>Moraxellales</taxon>
        <taxon>Moraxellaceae</taxon>
        <taxon>Lwoffella</taxon>
    </lineage>
</organism>